<dbReference type="AlphaFoldDB" id="A0A7L5BW19"/>
<keyword evidence="1" id="KW-0547">Nucleotide-binding</keyword>
<dbReference type="Pfam" id="PF09585">
    <property type="entry name" value="Lin0512_fam"/>
    <property type="match status" value="1"/>
</dbReference>
<dbReference type="RefSeq" id="WP_165097061.1">
    <property type="nucleotide sequence ID" value="NZ_CP049056.1"/>
</dbReference>
<dbReference type="EMBL" id="CP049056">
    <property type="protein sequence ID" value="QIE55323.1"/>
    <property type="molecule type" value="Genomic_DNA"/>
</dbReference>
<dbReference type="KEGG" id="hdh:G5B40_07550"/>
<gene>
    <name evidence="3" type="ORF">G5B40_07550</name>
</gene>
<protein>
    <submittedName>
        <fullName evidence="3">Uncharacterized protein</fullName>
    </submittedName>
</protein>
<reference evidence="3 4" key="1">
    <citation type="submission" date="2020-02" db="EMBL/GenBank/DDBJ databases">
        <title>complete genome sequence of Rhodobacteraceae bacterium.</title>
        <authorList>
            <person name="Park J."/>
            <person name="Kim Y.-S."/>
            <person name="Kim K.-H."/>
        </authorList>
    </citation>
    <scope>NUCLEOTIDE SEQUENCE [LARGE SCALE GENOMIC DNA]</scope>
    <source>
        <strain evidence="3 4">RR4-56</strain>
    </source>
</reference>
<evidence type="ECO:0000256" key="1">
    <source>
        <dbReference type="ARBA" id="ARBA00022741"/>
    </source>
</evidence>
<accession>A0A7L5BW19</accession>
<dbReference type="InterPro" id="IPR037103">
    <property type="entry name" value="Tubulin/FtsZ-like_C"/>
</dbReference>
<organism evidence="3 4">
    <name type="scientific">Pikeienuella piscinae</name>
    <dbReference type="NCBI Taxonomy" id="2748098"/>
    <lineage>
        <taxon>Bacteria</taxon>
        <taxon>Pseudomonadati</taxon>
        <taxon>Pseudomonadota</taxon>
        <taxon>Alphaproteobacteria</taxon>
        <taxon>Rhodobacterales</taxon>
        <taxon>Paracoccaceae</taxon>
        <taxon>Pikeienuella</taxon>
    </lineage>
</organism>
<dbReference type="PANTHER" id="PTHR34784:SF1">
    <property type="entry name" value="50S RIBOSOMAL PROTEIN L34"/>
    <property type="match status" value="1"/>
</dbReference>
<name>A0A7L5BW19_9RHOB</name>
<dbReference type="Gene3D" id="3.30.1330.20">
    <property type="entry name" value="Tubulin/FtsZ, C-terminal domain"/>
    <property type="match status" value="1"/>
</dbReference>
<evidence type="ECO:0000313" key="4">
    <source>
        <dbReference type="Proteomes" id="UP000503336"/>
    </source>
</evidence>
<dbReference type="Proteomes" id="UP000503336">
    <property type="component" value="Chromosome"/>
</dbReference>
<dbReference type="PANTHER" id="PTHR34784">
    <property type="entry name" value="50S RIBOSOMAL PROTEIN L34"/>
    <property type="match status" value="1"/>
</dbReference>
<dbReference type="NCBIfam" id="TIGR02058">
    <property type="entry name" value="lin0512_fam"/>
    <property type="match status" value="1"/>
</dbReference>
<sequence length="112" mass="11321">MKRQLAIEIGMGTDLRGEDSTKAAVRAVGDALHRNGLTVADALGFPKSAMLVDIRVGVPDPASVDLSAVAAAAPYGARNVEAVEGGLRVATASGATIVANAVVSVSFDMEEA</sequence>
<keyword evidence="4" id="KW-1185">Reference proteome</keyword>
<dbReference type="GO" id="GO:0005525">
    <property type="term" value="F:GTP binding"/>
    <property type="evidence" value="ECO:0007669"/>
    <property type="project" value="UniProtKB-KW"/>
</dbReference>
<proteinExistence type="predicted"/>
<evidence type="ECO:0000313" key="3">
    <source>
        <dbReference type="EMBL" id="QIE55323.1"/>
    </source>
</evidence>
<dbReference type="InterPro" id="IPR011719">
    <property type="entry name" value="CHP02058"/>
</dbReference>
<keyword evidence="2" id="KW-0342">GTP-binding</keyword>
<evidence type="ECO:0000256" key="2">
    <source>
        <dbReference type="ARBA" id="ARBA00023134"/>
    </source>
</evidence>